<dbReference type="RefSeq" id="WP_172356346.1">
    <property type="nucleotide sequence ID" value="NZ_BLLH01000004.1"/>
</dbReference>
<accession>A0A6A0B6U0</accession>
<evidence type="ECO:0000313" key="3">
    <source>
        <dbReference type="Proteomes" id="UP000475928"/>
    </source>
</evidence>
<organism evidence="2 3">
    <name type="scientific">Pseudolactococcus insecticola</name>
    <dbReference type="NCBI Taxonomy" id="2709158"/>
    <lineage>
        <taxon>Bacteria</taxon>
        <taxon>Bacillati</taxon>
        <taxon>Bacillota</taxon>
        <taxon>Bacilli</taxon>
        <taxon>Lactobacillales</taxon>
        <taxon>Streptococcaceae</taxon>
        <taxon>Pseudolactococcus</taxon>
    </lineage>
</organism>
<dbReference type="AlphaFoldDB" id="A0A6A0B6U0"/>
<dbReference type="Proteomes" id="UP000475928">
    <property type="component" value="Unassembled WGS sequence"/>
</dbReference>
<gene>
    <name evidence="2" type="ORF">Hs20B_10540</name>
</gene>
<keyword evidence="3" id="KW-1185">Reference proteome</keyword>
<comment type="caution">
    <text evidence="2">The sequence shown here is derived from an EMBL/GenBank/DDBJ whole genome shotgun (WGS) entry which is preliminary data.</text>
</comment>
<feature type="signal peptide" evidence="1">
    <location>
        <begin position="1"/>
        <end position="28"/>
    </location>
</feature>
<name>A0A6A0B6U0_9LACT</name>
<evidence type="ECO:0000313" key="2">
    <source>
        <dbReference type="EMBL" id="GFH40656.1"/>
    </source>
</evidence>
<dbReference type="EMBL" id="BLLH01000004">
    <property type="protein sequence ID" value="GFH40656.1"/>
    <property type="molecule type" value="Genomic_DNA"/>
</dbReference>
<evidence type="ECO:0000256" key="1">
    <source>
        <dbReference type="SAM" id="SignalP"/>
    </source>
</evidence>
<evidence type="ECO:0008006" key="4">
    <source>
        <dbReference type="Google" id="ProtNLM"/>
    </source>
</evidence>
<feature type="chain" id="PRO_5025523325" description="WxL domain-containing protein" evidence="1">
    <location>
        <begin position="29"/>
        <end position="195"/>
    </location>
</feature>
<reference evidence="2 3" key="1">
    <citation type="submission" date="2020-02" db="EMBL/GenBank/DDBJ databases">
        <title>Draft genome sequence of Lactococcus sp. Hs20B0-1.</title>
        <authorList>
            <person name="Noda S."/>
            <person name="Yuki M."/>
            <person name="Ohkuma M."/>
        </authorList>
    </citation>
    <scope>NUCLEOTIDE SEQUENCE [LARGE SCALE GENOMIC DNA]</scope>
    <source>
        <strain evidence="2 3">Hs20B0-1</strain>
    </source>
</reference>
<protein>
    <recommendedName>
        <fullName evidence="4">WxL domain-containing protein</fullName>
    </recommendedName>
</protein>
<keyword evidence="1" id="KW-0732">Signal</keyword>
<proteinExistence type="predicted"/>
<sequence>MVNIWTKRLIGMVMMVGFVLSGSSIAHAMTGTTGITITPGIMVTKVSSTSFGSWTTNNLGDYIYNTSAVTIDIFDGRDTGSGDWTLSVRSDPLIGTNGQICNLSDAKVNGARMNITASTDGKTFLPVSPTKNGSYSSVATENSWTPILSVDGTATGNTQYKVALAPHTFGLELCHDLRPADYTLTIHWLVTDGLT</sequence>